<organism evidence="5 6">
    <name type="scientific">Paenibacillus hemerocallicola</name>
    <dbReference type="NCBI Taxonomy" id="1172614"/>
    <lineage>
        <taxon>Bacteria</taxon>
        <taxon>Bacillati</taxon>
        <taxon>Bacillota</taxon>
        <taxon>Bacilli</taxon>
        <taxon>Bacillales</taxon>
        <taxon>Paenibacillaceae</taxon>
        <taxon>Paenibacillus</taxon>
    </lineage>
</organism>
<keyword evidence="2" id="KW-0238">DNA-binding</keyword>
<dbReference type="PANTHER" id="PTHR43280">
    <property type="entry name" value="ARAC-FAMILY TRANSCRIPTIONAL REGULATOR"/>
    <property type="match status" value="1"/>
</dbReference>
<evidence type="ECO:0000256" key="2">
    <source>
        <dbReference type="ARBA" id="ARBA00023125"/>
    </source>
</evidence>
<dbReference type="Gene3D" id="1.10.10.60">
    <property type="entry name" value="Homeodomain-like"/>
    <property type="match status" value="2"/>
</dbReference>
<dbReference type="SMART" id="SM00342">
    <property type="entry name" value="HTH_ARAC"/>
    <property type="match status" value="1"/>
</dbReference>
<dbReference type="InterPro" id="IPR037923">
    <property type="entry name" value="HTH-like"/>
</dbReference>
<dbReference type="PRINTS" id="PR00032">
    <property type="entry name" value="HTHARAC"/>
</dbReference>
<dbReference type="Pfam" id="PF12833">
    <property type="entry name" value="HTH_18"/>
    <property type="match status" value="1"/>
</dbReference>
<evidence type="ECO:0000313" key="5">
    <source>
        <dbReference type="EMBL" id="TNJ63332.1"/>
    </source>
</evidence>
<dbReference type="RefSeq" id="WP_139605144.1">
    <property type="nucleotide sequence ID" value="NZ_VDCQ01000044.1"/>
</dbReference>
<dbReference type="PANTHER" id="PTHR43280:SF2">
    <property type="entry name" value="HTH-TYPE TRANSCRIPTIONAL REGULATOR EXSA"/>
    <property type="match status" value="1"/>
</dbReference>
<proteinExistence type="predicted"/>
<gene>
    <name evidence="5" type="ORF">FE784_25780</name>
</gene>
<dbReference type="PROSITE" id="PS01124">
    <property type="entry name" value="HTH_ARAC_FAMILY_2"/>
    <property type="match status" value="1"/>
</dbReference>
<dbReference type="AlphaFoldDB" id="A0A5C4T2P4"/>
<keyword evidence="6" id="KW-1185">Reference proteome</keyword>
<dbReference type="InterPro" id="IPR018060">
    <property type="entry name" value="HTH_AraC"/>
</dbReference>
<protein>
    <submittedName>
        <fullName evidence="5">AraC family transcriptional regulator</fullName>
    </submittedName>
</protein>
<evidence type="ECO:0000259" key="4">
    <source>
        <dbReference type="PROSITE" id="PS01124"/>
    </source>
</evidence>
<evidence type="ECO:0000313" key="6">
    <source>
        <dbReference type="Proteomes" id="UP000307943"/>
    </source>
</evidence>
<dbReference type="SUPFAM" id="SSF46689">
    <property type="entry name" value="Homeodomain-like"/>
    <property type="match status" value="2"/>
</dbReference>
<accession>A0A5C4T2P4</accession>
<comment type="caution">
    <text evidence="5">The sequence shown here is derived from an EMBL/GenBank/DDBJ whole genome shotgun (WGS) entry which is preliminary data.</text>
</comment>
<dbReference type="InterPro" id="IPR003313">
    <property type="entry name" value="AraC-bd"/>
</dbReference>
<dbReference type="GO" id="GO:0003700">
    <property type="term" value="F:DNA-binding transcription factor activity"/>
    <property type="evidence" value="ECO:0007669"/>
    <property type="project" value="InterPro"/>
</dbReference>
<reference evidence="5 6" key="1">
    <citation type="submission" date="2019-05" db="EMBL/GenBank/DDBJ databases">
        <title>We sequenced the genome of Paenibacillus hemerocallicola KCTC 33185 for further insight into its adaptation and study the phylogeny of Paenibacillus.</title>
        <authorList>
            <person name="Narsing Rao M.P."/>
        </authorList>
    </citation>
    <scope>NUCLEOTIDE SEQUENCE [LARGE SCALE GENOMIC DNA]</scope>
    <source>
        <strain evidence="5 6">KCTC 33185</strain>
    </source>
</reference>
<dbReference type="Proteomes" id="UP000307943">
    <property type="component" value="Unassembled WGS sequence"/>
</dbReference>
<dbReference type="SUPFAM" id="SSF51215">
    <property type="entry name" value="Regulatory protein AraC"/>
    <property type="match status" value="1"/>
</dbReference>
<keyword evidence="3" id="KW-0804">Transcription</keyword>
<feature type="domain" description="HTH araC/xylS-type" evidence="4">
    <location>
        <begin position="170"/>
        <end position="268"/>
    </location>
</feature>
<name>A0A5C4T2P4_9BACL</name>
<sequence>MTELVPYRSSVIFADYYKHTMPHSVTYKDGLTFYLFRLQAEGSCRALVAGRYETIIPGDLLIYPPHEPYELHVHPRSARESAAVQPVGDYYLAGKGDWMDAWWANKRLPTKTNIGFDDSVVTLWKHIIREKQKVMQNQEEIMDYLLRTLCLTLEQAIQLKQHGQEADTAYRLKLYIENHANEPLTLKKISDSVGLSVSRCSHLFKAAFGKSMFAYCIDVKLKLAQQQVLYSNLALQQVAEKTGFQSYPHFCRVFRERFGHPPGEYRRKFGFQFNNSFK</sequence>
<dbReference type="InterPro" id="IPR020449">
    <property type="entry name" value="Tscrpt_reg_AraC-type_HTH"/>
</dbReference>
<dbReference type="OrthoDB" id="345364at2"/>
<dbReference type="InterPro" id="IPR018062">
    <property type="entry name" value="HTH_AraC-typ_CS"/>
</dbReference>
<evidence type="ECO:0000256" key="1">
    <source>
        <dbReference type="ARBA" id="ARBA00023015"/>
    </source>
</evidence>
<dbReference type="EMBL" id="VDCQ01000044">
    <property type="protein sequence ID" value="TNJ63332.1"/>
    <property type="molecule type" value="Genomic_DNA"/>
</dbReference>
<keyword evidence="1" id="KW-0805">Transcription regulation</keyword>
<dbReference type="GO" id="GO:0043565">
    <property type="term" value="F:sequence-specific DNA binding"/>
    <property type="evidence" value="ECO:0007669"/>
    <property type="project" value="InterPro"/>
</dbReference>
<dbReference type="PROSITE" id="PS00041">
    <property type="entry name" value="HTH_ARAC_FAMILY_1"/>
    <property type="match status" value="1"/>
</dbReference>
<dbReference type="InterPro" id="IPR009057">
    <property type="entry name" value="Homeodomain-like_sf"/>
</dbReference>
<dbReference type="Pfam" id="PF02311">
    <property type="entry name" value="AraC_binding"/>
    <property type="match status" value="1"/>
</dbReference>
<evidence type="ECO:0000256" key="3">
    <source>
        <dbReference type="ARBA" id="ARBA00023163"/>
    </source>
</evidence>